<dbReference type="STRING" id="377629.TERTU_0655"/>
<accession>C5BNS7</accession>
<evidence type="ECO:0008006" key="3">
    <source>
        <dbReference type="Google" id="ProtNLM"/>
    </source>
</evidence>
<organism evidence="1 2">
    <name type="scientific">Teredinibacter turnerae (strain ATCC 39867 / T7901)</name>
    <dbReference type="NCBI Taxonomy" id="377629"/>
    <lineage>
        <taxon>Bacteria</taxon>
        <taxon>Pseudomonadati</taxon>
        <taxon>Pseudomonadota</taxon>
        <taxon>Gammaproteobacteria</taxon>
        <taxon>Cellvibrionales</taxon>
        <taxon>Cellvibrionaceae</taxon>
        <taxon>Teredinibacter</taxon>
    </lineage>
</organism>
<name>C5BNS7_TERTT</name>
<dbReference type="eggNOG" id="ENOG5030IWG">
    <property type="taxonomic scope" value="Bacteria"/>
</dbReference>
<reference evidence="1 2" key="1">
    <citation type="journal article" date="2009" name="PLoS ONE">
        <title>The complete genome of Teredinibacter turnerae T7901: an intracellular endosymbiont of marine wood-boring bivalves (shipworms).</title>
        <authorList>
            <person name="Yang J.C."/>
            <person name="Madupu R."/>
            <person name="Durkin A.S."/>
            <person name="Ekborg N.A."/>
            <person name="Pedamallu C.S."/>
            <person name="Hostetler J.B."/>
            <person name="Radune D."/>
            <person name="Toms B.S."/>
            <person name="Henrissat B."/>
            <person name="Coutinho P.M."/>
            <person name="Schwarz S."/>
            <person name="Field L."/>
            <person name="Trindade-Silva A.E."/>
            <person name="Soares C.A.G."/>
            <person name="Elshahawi S."/>
            <person name="Hanora A."/>
            <person name="Schmidt E.W."/>
            <person name="Haygood M.G."/>
            <person name="Posfai J."/>
            <person name="Benner J."/>
            <person name="Madinger C."/>
            <person name="Nove J."/>
            <person name="Anton B."/>
            <person name="Chaudhary K."/>
            <person name="Foster J."/>
            <person name="Holman A."/>
            <person name="Kumar S."/>
            <person name="Lessard P.A."/>
            <person name="Luyten Y.A."/>
            <person name="Slatko B."/>
            <person name="Wood N."/>
            <person name="Wu B."/>
            <person name="Teplitski M."/>
            <person name="Mougous J.D."/>
            <person name="Ward N."/>
            <person name="Eisen J.A."/>
            <person name="Badger J.H."/>
            <person name="Distel D.L."/>
        </authorList>
    </citation>
    <scope>NUCLEOTIDE SEQUENCE [LARGE SCALE GENOMIC DNA]</scope>
    <source>
        <strain evidence="2">ATCC 39867 / T7901</strain>
    </source>
</reference>
<gene>
    <name evidence="1" type="ordered locus">TERTU_0655</name>
</gene>
<dbReference type="HOGENOM" id="CLU_164560_2_0_6"/>
<evidence type="ECO:0000313" key="1">
    <source>
        <dbReference type="EMBL" id="ACR13244.1"/>
    </source>
</evidence>
<dbReference type="EMBL" id="CP001614">
    <property type="protein sequence ID" value="ACR13244.1"/>
    <property type="molecule type" value="Genomic_DNA"/>
</dbReference>
<proteinExistence type="predicted"/>
<dbReference type="Proteomes" id="UP000009080">
    <property type="component" value="Chromosome"/>
</dbReference>
<sequence>MEKSKVSIYTFELNQGVSEEQLICASAQVDALLLRIDGFMYRSLTRIDGGQWQDIMYWNSEAARVRGNRIESSPAFDAFISLIDERTVSFQSNSIVTQVYPQMEVA</sequence>
<dbReference type="AlphaFoldDB" id="C5BNS7"/>
<evidence type="ECO:0000313" key="2">
    <source>
        <dbReference type="Proteomes" id="UP000009080"/>
    </source>
</evidence>
<keyword evidence="2" id="KW-1185">Reference proteome</keyword>
<protein>
    <recommendedName>
        <fullName evidence="3">ABM domain-containing protein</fullName>
    </recommendedName>
</protein>
<dbReference type="RefSeq" id="WP_015819357.1">
    <property type="nucleotide sequence ID" value="NC_012997.1"/>
</dbReference>
<dbReference type="OrthoDB" id="7859710at2"/>
<dbReference type="KEGG" id="ttu:TERTU_0655"/>